<evidence type="ECO:0000313" key="3">
    <source>
        <dbReference type="EMBL" id="MDJ1173138.1"/>
    </source>
</evidence>
<dbReference type="PANTHER" id="PTHR30383:SF5">
    <property type="entry name" value="SGNH HYDROLASE-TYPE ESTERASE DOMAIN-CONTAINING PROTEIN"/>
    <property type="match status" value="1"/>
</dbReference>
<evidence type="ECO:0000313" key="4">
    <source>
        <dbReference type="Proteomes" id="UP001235849"/>
    </source>
</evidence>
<dbReference type="SUPFAM" id="SSF52266">
    <property type="entry name" value="SGNH hydrolase"/>
    <property type="match status" value="1"/>
</dbReference>
<gene>
    <name evidence="3" type="ORF">PMG25_03440</name>
</gene>
<dbReference type="InterPro" id="IPR013830">
    <property type="entry name" value="SGNH_hydro"/>
</dbReference>
<dbReference type="Gene3D" id="3.40.50.1110">
    <property type="entry name" value="SGNH hydrolase"/>
    <property type="match status" value="1"/>
</dbReference>
<dbReference type="PANTHER" id="PTHR30383">
    <property type="entry name" value="THIOESTERASE 1/PROTEASE 1/LYSOPHOSPHOLIPASE L1"/>
    <property type="match status" value="1"/>
</dbReference>
<organism evidence="3 4">
    <name type="scientific">Roseofilum capinflatum BLCC-M114</name>
    <dbReference type="NCBI Taxonomy" id="3022440"/>
    <lineage>
        <taxon>Bacteria</taxon>
        <taxon>Bacillati</taxon>
        <taxon>Cyanobacteriota</taxon>
        <taxon>Cyanophyceae</taxon>
        <taxon>Desertifilales</taxon>
        <taxon>Desertifilaceae</taxon>
        <taxon>Roseofilum</taxon>
        <taxon>Roseofilum capinflatum</taxon>
    </lineage>
</organism>
<comment type="caution">
    <text evidence="3">The sequence shown here is derived from an EMBL/GenBank/DDBJ whole genome shotgun (WGS) entry which is preliminary data.</text>
</comment>
<accession>A0ABT7B4D3</accession>
<keyword evidence="1" id="KW-0732">Signal</keyword>
<feature type="signal peptide" evidence="1">
    <location>
        <begin position="1"/>
        <end position="20"/>
    </location>
</feature>
<keyword evidence="4" id="KW-1185">Reference proteome</keyword>
<dbReference type="InterPro" id="IPR036514">
    <property type="entry name" value="SGNH_hydro_sf"/>
</dbReference>
<dbReference type="InterPro" id="IPR051532">
    <property type="entry name" value="Ester_Hydrolysis_Enzymes"/>
</dbReference>
<dbReference type="EMBL" id="JAQOSO010000013">
    <property type="protein sequence ID" value="MDJ1173138.1"/>
    <property type="molecule type" value="Genomic_DNA"/>
</dbReference>
<dbReference type="Pfam" id="PF13472">
    <property type="entry name" value="Lipase_GDSL_2"/>
    <property type="match status" value="1"/>
</dbReference>
<dbReference type="RefSeq" id="WP_283765512.1">
    <property type="nucleotide sequence ID" value="NZ_JAQOSO010000013.1"/>
</dbReference>
<sequence>MLFVSAAMSHHGLLALSLLAQGTVADLGDGLLTVPKIDELDPPVPQAFSEQSWAQIVEEVLDDLPKVDEFQPRFSSVETWVSKSDLNQFEPFPSFSPQLPKAPAPLPWRPVSGMQLYQQRLAALQAGQIYTRLPADSFADRWAKATQHPTHQQWQGLLELEAKAIATGQGTNRLNVLVGDSLSVWFPHDQLPPGKLWLNQSVSGEATRHILKRLHFLNPTQPDRIFVLAGINDLRQGVTDEVIMQNWRTLVQTLRQNHPRSEIVLQSLLPTRLAAIPNERIRHLNGHLAAIAHQQGATYLNLYPLFTDDQGNLDRHLTTDGIHLSHQGYTIWQQALTDYENPQRLDRSYHATNVDGEMGRWRKPHKL</sequence>
<reference evidence="3 4" key="1">
    <citation type="submission" date="2023-01" db="EMBL/GenBank/DDBJ databases">
        <title>Novel diversity within Roseofilum (Cyanobacteria; Desertifilaceae) from marine benthic mats with descriptions of four novel species.</title>
        <authorList>
            <person name="Wang Y."/>
            <person name="Berthold D.E."/>
            <person name="Hu J."/>
            <person name="Lefler F.W."/>
            <person name="Laughinghouse H.D. IV."/>
        </authorList>
    </citation>
    <scope>NUCLEOTIDE SEQUENCE [LARGE SCALE GENOMIC DNA]</scope>
    <source>
        <strain evidence="3 4">BLCC-M114</strain>
    </source>
</reference>
<proteinExistence type="predicted"/>
<feature type="chain" id="PRO_5046783452" evidence="1">
    <location>
        <begin position="21"/>
        <end position="367"/>
    </location>
</feature>
<evidence type="ECO:0000259" key="2">
    <source>
        <dbReference type="Pfam" id="PF13472"/>
    </source>
</evidence>
<dbReference type="Proteomes" id="UP001235849">
    <property type="component" value="Unassembled WGS sequence"/>
</dbReference>
<protein>
    <submittedName>
        <fullName evidence="3">GDSL-type esterase/lipase family protein</fullName>
    </submittedName>
</protein>
<name>A0ABT7B4D3_9CYAN</name>
<feature type="domain" description="SGNH hydrolase-type esterase" evidence="2">
    <location>
        <begin position="196"/>
        <end position="330"/>
    </location>
</feature>
<evidence type="ECO:0000256" key="1">
    <source>
        <dbReference type="SAM" id="SignalP"/>
    </source>
</evidence>